<dbReference type="InterPro" id="IPR009057">
    <property type="entry name" value="Homeodomain-like_sf"/>
</dbReference>
<evidence type="ECO:0000259" key="4">
    <source>
        <dbReference type="PROSITE" id="PS01124"/>
    </source>
</evidence>
<keyword evidence="1" id="KW-0805">Transcription regulation</keyword>
<keyword evidence="2" id="KW-0238">DNA-binding</keyword>
<evidence type="ECO:0000256" key="3">
    <source>
        <dbReference type="ARBA" id="ARBA00023163"/>
    </source>
</evidence>
<sequence>MHPWIETVALTPTTTPITVLPPDPATTVVWRMTPAGDSDVLVAGPRTTAAYHTTKDLPVCVRLRIRPGGVIPLLGTPPDQLVDEVVPLHDLCGQTAVDLAAHLVTYRDHLERAAEELGAYLVARIPPRLPAQLNLVNEAAAALAPPPAGPSPASGVLAAGRTTALVRGVDGVRVGGGDAALVRGMDGVRVGRGSAALGRGGEAVLVGAGWRVGETAARLGVSERYLRRVFRQAVGVSPKHFARIARVRRVIGTHHSWADTAAYAGYTDQSHLIADFRALMHVTPNAYTAGNVPLSNC</sequence>
<keyword evidence="3" id="KW-0804">Transcription</keyword>
<dbReference type="PROSITE" id="PS01124">
    <property type="entry name" value="HTH_ARAC_FAMILY_2"/>
    <property type="match status" value="1"/>
</dbReference>
<keyword evidence="6" id="KW-1185">Reference proteome</keyword>
<dbReference type="Proteomes" id="UP000755585">
    <property type="component" value="Unassembled WGS sequence"/>
</dbReference>
<protein>
    <submittedName>
        <fullName evidence="5">AraC-like DNA-binding protein</fullName>
    </submittedName>
</protein>
<dbReference type="Pfam" id="PF12833">
    <property type="entry name" value="HTH_18"/>
    <property type="match status" value="1"/>
</dbReference>
<evidence type="ECO:0000256" key="1">
    <source>
        <dbReference type="ARBA" id="ARBA00023015"/>
    </source>
</evidence>
<feature type="domain" description="HTH araC/xylS-type" evidence="4">
    <location>
        <begin position="210"/>
        <end position="290"/>
    </location>
</feature>
<name>A0ABS4UFT7_9ACTN</name>
<dbReference type="PANTHER" id="PTHR46796:SF15">
    <property type="entry name" value="BLL1074 PROTEIN"/>
    <property type="match status" value="1"/>
</dbReference>
<evidence type="ECO:0000256" key="2">
    <source>
        <dbReference type="ARBA" id="ARBA00023125"/>
    </source>
</evidence>
<accession>A0ABS4UFT7</accession>
<dbReference type="SUPFAM" id="SSF46689">
    <property type="entry name" value="Homeodomain-like"/>
    <property type="match status" value="1"/>
</dbReference>
<comment type="caution">
    <text evidence="5">The sequence shown here is derived from an EMBL/GenBank/DDBJ whole genome shotgun (WGS) entry which is preliminary data.</text>
</comment>
<organism evidence="5 6">
    <name type="scientific">Kribbella aluminosa</name>
    <dbReference type="NCBI Taxonomy" id="416017"/>
    <lineage>
        <taxon>Bacteria</taxon>
        <taxon>Bacillati</taxon>
        <taxon>Actinomycetota</taxon>
        <taxon>Actinomycetes</taxon>
        <taxon>Propionibacteriales</taxon>
        <taxon>Kribbellaceae</taxon>
        <taxon>Kribbella</taxon>
    </lineage>
</organism>
<dbReference type="PANTHER" id="PTHR46796">
    <property type="entry name" value="HTH-TYPE TRANSCRIPTIONAL ACTIVATOR RHAS-RELATED"/>
    <property type="match status" value="1"/>
</dbReference>
<dbReference type="Gene3D" id="1.10.10.60">
    <property type="entry name" value="Homeodomain-like"/>
    <property type="match status" value="1"/>
</dbReference>
<dbReference type="EMBL" id="JAGINT010000001">
    <property type="protein sequence ID" value="MBP2350426.1"/>
    <property type="molecule type" value="Genomic_DNA"/>
</dbReference>
<dbReference type="InterPro" id="IPR050204">
    <property type="entry name" value="AraC_XylS_family_regulators"/>
</dbReference>
<evidence type="ECO:0000313" key="5">
    <source>
        <dbReference type="EMBL" id="MBP2350426.1"/>
    </source>
</evidence>
<gene>
    <name evidence="5" type="ORF">JOF29_001509</name>
</gene>
<proteinExistence type="predicted"/>
<reference evidence="5 6" key="1">
    <citation type="submission" date="2021-03" db="EMBL/GenBank/DDBJ databases">
        <title>Sequencing the genomes of 1000 actinobacteria strains.</title>
        <authorList>
            <person name="Klenk H.-P."/>
        </authorList>
    </citation>
    <scope>NUCLEOTIDE SEQUENCE [LARGE SCALE GENOMIC DNA]</scope>
    <source>
        <strain evidence="5 6">DSM 18824</strain>
    </source>
</reference>
<evidence type="ECO:0000313" key="6">
    <source>
        <dbReference type="Proteomes" id="UP000755585"/>
    </source>
</evidence>
<dbReference type="InterPro" id="IPR018060">
    <property type="entry name" value="HTH_AraC"/>
</dbReference>
<dbReference type="SMART" id="SM00342">
    <property type="entry name" value="HTH_ARAC"/>
    <property type="match status" value="1"/>
</dbReference>
<dbReference type="RefSeq" id="WP_209693481.1">
    <property type="nucleotide sequence ID" value="NZ_BAAAVU010000011.1"/>
</dbReference>